<proteinExistence type="predicted"/>
<reference evidence="1 2" key="1">
    <citation type="journal article" date="2021" name="Int. J. Syst. Evol. Microbiol.">
        <title>Amazonocrinis nigriterrae gen. nov., sp. nov., Atlanticothrix silvestris gen. nov., sp. nov. and Dendronalium phyllosphericum gen. nov., sp. nov., nostocacean cyanobacteria from Brazilian environments.</title>
        <authorList>
            <person name="Alvarenga D.O."/>
            <person name="Andreote A.P.D."/>
            <person name="Branco L.H.Z."/>
            <person name="Delbaje E."/>
            <person name="Cruz R.B."/>
            <person name="Varani A.M."/>
            <person name="Fiore M.F."/>
        </authorList>
    </citation>
    <scope>NUCLEOTIDE SEQUENCE [LARGE SCALE GENOMIC DNA]</scope>
    <source>
        <strain evidence="1 2">CENA357</strain>
    </source>
</reference>
<organism evidence="1 2">
    <name type="scientific">Atlanticothrix silvestris CENA357</name>
    <dbReference type="NCBI Taxonomy" id="1725252"/>
    <lineage>
        <taxon>Bacteria</taxon>
        <taxon>Bacillati</taxon>
        <taxon>Cyanobacteriota</taxon>
        <taxon>Cyanophyceae</taxon>
        <taxon>Nostocales</taxon>
        <taxon>Nodulariaceae</taxon>
        <taxon>Atlanticothrix</taxon>
        <taxon>Atlanticothrix silvestris</taxon>
    </lineage>
</organism>
<evidence type="ECO:0000313" key="1">
    <source>
        <dbReference type="EMBL" id="MBH8553466.1"/>
    </source>
</evidence>
<sequence>MFTDYQFFCIDFWLPIDYESSQDGESFIFASDTLDLSIAGFSLINYCFEQQSNPEKSKYEILLRNLAFPLDLYGEKFDFLSTNNAIALLNEIDNKYSWELTCWLQNYIYPEWKRQRLIDIPYITESSVLFKPSSKVLSFEFSSPEVLEYVGNMVL</sequence>
<name>A0A8J7L348_9CYAN</name>
<evidence type="ECO:0000313" key="2">
    <source>
        <dbReference type="Proteomes" id="UP000599391"/>
    </source>
</evidence>
<protein>
    <submittedName>
        <fullName evidence="1">Uncharacterized protein</fullName>
    </submittedName>
</protein>
<comment type="caution">
    <text evidence="1">The sequence shown here is derived from an EMBL/GenBank/DDBJ whole genome shotgun (WGS) entry which is preliminary data.</text>
</comment>
<accession>A0A8J7L348</accession>
<dbReference type="EMBL" id="JAECZB010000033">
    <property type="protein sequence ID" value="MBH8553466.1"/>
    <property type="molecule type" value="Genomic_DNA"/>
</dbReference>
<dbReference type="Proteomes" id="UP000599391">
    <property type="component" value="Unassembled WGS sequence"/>
</dbReference>
<dbReference type="RefSeq" id="WP_214439748.1">
    <property type="nucleotide sequence ID" value="NZ_JAECZB010000033.1"/>
</dbReference>
<gene>
    <name evidence="1" type="ORF">I8751_14000</name>
</gene>
<dbReference type="AlphaFoldDB" id="A0A8J7L348"/>
<keyword evidence="2" id="KW-1185">Reference proteome</keyword>